<dbReference type="InterPro" id="IPR058245">
    <property type="entry name" value="NreC/VraR/RcsB-like_REC"/>
</dbReference>
<organism evidence="8 9">
    <name type="scientific">Desulfoluna butyratoxydans</name>
    <dbReference type="NCBI Taxonomy" id="231438"/>
    <lineage>
        <taxon>Bacteria</taxon>
        <taxon>Pseudomonadati</taxon>
        <taxon>Thermodesulfobacteriota</taxon>
        <taxon>Desulfobacteria</taxon>
        <taxon>Desulfobacterales</taxon>
        <taxon>Desulfolunaceae</taxon>
        <taxon>Desulfoluna</taxon>
    </lineage>
</organism>
<dbReference type="SMART" id="SM00421">
    <property type="entry name" value="HTH_LUXR"/>
    <property type="match status" value="1"/>
</dbReference>
<dbReference type="InterPro" id="IPR000792">
    <property type="entry name" value="Tscrpt_reg_LuxR_C"/>
</dbReference>
<dbReference type="Proteomes" id="UP000507962">
    <property type="component" value="Unassembled WGS sequence"/>
</dbReference>
<dbReference type="CDD" id="cd17535">
    <property type="entry name" value="REC_NarL-like"/>
    <property type="match status" value="1"/>
</dbReference>
<evidence type="ECO:0000256" key="3">
    <source>
        <dbReference type="ARBA" id="ARBA00023125"/>
    </source>
</evidence>
<dbReference type="SUPFAM" id="SSF52172">
    <property type="entry name" value="CheY-like"/>
    <property type="match status" value="1"/>
</dbReference>
<gene>
    <name evidence="8" type="ORF">MSL71_36390</name>
</gene>
<dbReference type="PANTHER" id="PTHR43214:SF41">
    <property type="entry name" value="NITRATE_NITRITE RESPONSE REGULATOR PROTEIN NARP"/>
    <property type="match status" value="1"/>
</dbReference>
<evidence type="ECO:0000256" key="4">
    <source>
        <dbReference type="ARBA" id="ARBA00023163"/>
    </source>
</evidence>
<keyword evidence="1 5" id="KW-0597">Phosphoprotein</keyword>
<dbReference type="GO" id="GO:0006355">
    <property type="term" value="P:regulation of DNA-templated transcription"/>
    <property type="evidence" value="ECO:0007669"/>
    <property type="project" value="InterPro"/>
</dbReference>
<feature type="domain" description="HTH luxR-type" evidence="6">
    <location>
        <begin position="150"/>
        <end position="215"/>
    </location>
</feature>
<evidence type="ECO:0000313" key="9">
    <source>
        <dbReference type="Proteomes" id="UP000507962"/>
    </source>
</evidence>
<dbReference type="PROSITE" id="PS00622">
    <property type="entry name" value="HTH_LUXR_1"/>
    <property type="match status" value="1"/>
</dbReference>
<feature type="modified residue" description="4-aspartylphosphate" evidence="5">
    <location>
        <position position="56"/>
    </location>
</feature>
<dbReference type="PROSITE" id="PS50043">
    <property type="entry name" value="HTH_LUXR_2"/>
    <property type="match status" value="1"/>
</dbReference>
<evidence type="ECO:0000259" key="6">
    <source>
        <dbReference type="PROSITE" id="PS50043"/>
    </source>
</evidence>
<accession>A0A4U8YP69</accession>
<dbReference type="InterPro" id="IPR011006">
    <property type="entry name" value="CheY-like_superfamily"/>
</dbReference>
<dbReference type="PROSITE" id="PS50110">
    <property type="entry name" value="RESPONSE_REGULATORY"/>
    <property type="match status" value="1"/>
</dbReference>
<dbReference type="Gene3D" id="3.40.50.2300">
    <property type="match status" value="1"/>
</dbReference>
<evidence type="ECO:0000256" key="2">
    <source>
        <dbReference type="ARBA" id="ARBA00023015"/>
    </source>
</evidence>
<keyword evidence="2" id="KW-0805">Transcription regulation</keyword>
<dbReference type="GO" id="GO:0003677">
    <property type="term" value="F:DNA binding"/>
    <property type="evidence" value="ECO:0007669"/>
    <property type="project" value="UniProtKB-KW"/>
</dbReference>
<dbReference type="InterPro" id="IPR039420">
    <property type="entry name" value="WalR-like"/>
</dbReference>
<dbReference type="InterPro" id="IPR001789">
    <property type="entry name" value="Sig_transdc_resp-reg_receiver"/>
</dbReference>
<reference evidence="8 9" key="1">
    <citation type="submission" date="2019-03" db="EMBL/GenBank/DDBJ databases">
        <authorList>
            <person name="Nijsse B."/>
        </authorList>
    </citation>
    <scope>NUCLEOTIDE SEQUENCE [LARGE SCALE GENOMIC DNA]</scope>
    <source>
        <strain evidence="8">Desulfoluna butyratoxydans MSL71</strain>
    </source>
</reference>
<evidence type="ECO:0000313" key="8">
    <source>
        <dbReference type="EMBL" id="VFQ45976.1"/>
    </source>
</evidence>
<keyword evidence="4" id="KW-0804">Transcription</keyword>
<protein>
    <submittedName>
        <fullName evidence="8">Transcription regulator luxr c-terminal</fullName>
    </submittedName>
</protein>
<dbReference type="PANTHER" id="PTHR43214">
    <property type="entry name" value="TWO-COMPONENT RESPONSE REGULATOR"/>
    <property type="match status" value="1"/>
</dbReference>
<dbReference type="RefSeq" id="WP_180143151.1">
    <property type="nucleotide sequence ID" value="NZ_CAADHO010000007.1"/>
</dbReference>
<evidence type="ECO:0000259" key="7">
    <source>
        <dbReference type="PROSITE" id="PS50110"/>
    </source>
</evidence>
<dbReference type="AlphaFoldDB" id="A0A4U8YP69"/>
<dbReference type="EMBL" id="CAADHO010000007">
    <property type="protein sequence ID" value="VFQ45976.1"/>
    <property type="molecule type" value="Genomic_DNA"/>
</dbReference>
<dbReference type="SUPFAM" id="SSF46894">
    <property type="entry name" value="C-terminal effector domain of the bipartite response regulators"/>
    <property type="match status" value="1"/>
</dbReference>
<dbReference type="Pfam" id="PF00072">
    <property type="entry name" value="Response_reg"/>
    <property type="match status" value="1"/>
</dbReference>
<proteinExistence type="predicted"/>
<dbReference type="Pfam" id="PF00196">
    <property type="entry name" value="GerE"/>
    <property type="match status" value="1"/>
</dbReference>
<dbReference type="PRINTS" id="PR00038">
    <property type="entry name" value="HTHLUXR"/>
</dbReference>
<sequence>MTNIKVLVAEDHTIVRKGLCALLHAETDIEVVGEAENGREAVKMVEQLGPDVVLMDITMPELNGMDATRQLKKKFPELKILILSMHTSEEYIFETLRAGASGYLVKRSATTDLIQAIHVAYKGESYLSPDISSKVITYYVKQKEGGGSAEPEGLDKLSDREREVLQLIAEGHANRDIAEQLFISPKTVEAHRANIQRKLKISGTAELTKYAIIKGLVELGL</sequence>
<evidence type="ECO:0000256" key="1">
    <source>
        <dbReference type="ARBA" id="ARBA00022553"/>
    </source>
</evidence>
<dbReference type="InterPro" id="IPR016032">
    <property type="entry name" value="Sig_transdc_resp-reg_C-effctor"/>
</dbReference>
<dbReference type="CDD" id="cd06170">
    <property type="entry name" value="LuxR_C_like"/>
    <property type="match status" value="1"/>
</dbReference>
<dbReference type="SMART" id="SM00448">
    <property type="entry name" value="REC"/>
    <property type="match status" value="1"/>
</dbReference>
<keyword evidence="9" id="KW-1185">Reference proteome</keyword>
<keyword evidence="3" id="KW-0238">DNA-binding</keyword>
<name>A0A4U8YP69_9BACT</name>
<evidence type="ECO:0000256" key="5">
    <source>
        <dbReference type="PROSITE-ProRule" id="PRU00169"/>
    </source>
</evidence>
<dbReference type="GO" id="GO:0000160">
    <property type="term" value="P:phosphorelay signal transduction system"/>
    <property type="evidence" value="ECO:0007669"/>
    <property type="project" value="InterPro"/>
</dbReference>
<feature type="domain" description="Response regulatory" evidence="7">
    <location>
        <begin position="5"/>
        <end position="121"/>
    </location>
</feature>